<proteinExistence type="predicted"/>
<comment type="caution">
    <text evidence="2">The sequence shown here is derived from an EMBL/GenBank/DDBJ whole genome shotgun (WGS) entry which is preliminary data.</text>
</comment>
<feature type="coiled-coil region" evidence="1">
    <location>
        <begin position="30"/>
        <end position="57"/>
    </location>
</feature>
<gene>
    <name evidence="2" type="ORF">RF11_05311</name>
</gene>
<evidence type="ECO:0000313" key="3">
    <source>
        <dbReference type="Proteomes" id="UP000031668"/>
    </source>
</evidence>
<keyword evidence="1" id="KW-0175">Coiled coil</keyword>
<dbReference type="EMBL" id="JWZT01005310">
    <property type="protein sequence ID" value="KII61608.1"/>
    <property type="molecule type" value="Genomic_DNA"/>
</dbReference>
<accession>A0A0C2I8U9</accession>
<dbReference type="Proteomes" id="UP000031668">
    <property type="component" value="Unassembled WGS sequence"/>
</dbReference>
<protein>
    <submittedName>
        <fullName evidence="2">Uncharacterized protein</fullName>
    </submittedName>
</protein>
<dbReference type="OrthoDB" id="8067892at2759"/>
<name>A0A0C2I8U9_THEKT</name>
<evidence type="ECO:0000313" key="2">
    <source>
        <dbReference type="EMBL" id="KII61608.1"/>
    </source>
</evidence>
<dbReference type="AlphaFoldDB" id="A0A0C2I8U9"/>
<organism evidence="2 3">
    <name type="scientific">Thelohanellus kitauei</name>
    <name type="common">Myxosporean</name>
    <dbReference type="NCBI Taxonomy" id="669202"/>
    <lineage>
        <taxon>Eukaryota</taxon>
        <taxon>Metazoa</taxon>
        <taxon>Cnidaria</taxon>
        <taxon>Myxozoa</taxon>
        <taxon>Myxosporea</taxon>
        <taxon>Bivalvulida</taxon>
        <taxon>Platysporina</taxon>
        <taxon>Myxobolidae</taxon>
        <taxon>Thelohanellus</taxon>
    </lineage>
</organism>
<keyword evidence="3" id="KW-1185">Reference proteome</keyword>
<reference evidence="2 3" key="1">
    <citation type="journal article" date="2014" name="Genome Biol. Evol.">
        <title>The genome of the myxosporean Thelohanellus kitauei shows adaptations to nutrient acquisition within its fish host.</title>
        <authorList>
            <person name="Yang Y."/>
            <person name="Xiong J."/>
            <person name="Zhou Z."/>
            <person name="Huo F."/>
            <person name="Miao W."/>
            <person name="Ran C."/>
            <person name="Liu Y."/>
            <person name="Zhang J."/>
            <person name="Feng J."/>
            <person name="Wang M."/>
            <person name="Wang M."/>
            <person name="Wang L."/>
            <person name="Yao B."/>
        </authorList>
    </citation>
    <scope>NUCLEOTIDE SEQUENCE [LARGE SCALE GENOMIC DNA]</scope>
    <source>
        <strain evidence="2">Wuqing</strain>
    </source>
</reference>
<sequence length="120" mass="14135">MFSNIFISVGDERCRQELVKFIKILIKYQQEQTQALIQSQQDQLRMLNENMTRLFSNSNLLPAFEHFDCAKEEFGSYHKRIEHHFSSDCIIHEMDKKSHRLSYIVGATFSLLEKLVANAH</sequence>
<evidence type="ECO:0000256" key="1">
    <source>
        <dbReference type="SAM" id="Coils"/>
    </source>
</evidence>